<gene>
    <name evidence="1" type="ORF">S12H4_31644</name>
</gene>
<dbReference type="PANTHER" id="PTHR40101">
    <property type="entry name" value="CONSERVED PROTEIN"/>
    <property type="match status" value="1"/>
</dbReference>
<dbReference type="PANTHER" id="PTHR40101:SF1">
    <property type="entry name" value="4FE-4S DOMAIN-CONTAINING PROTEIN"/>
    <property type="match status" value="1"/>
</dbReference>
<evidence type="ECO:0000313" key="1">
    <source>
        <dbReference type="EMBL" id="GAI99564.1"/>
    </source>
</evidence>
<sequence length="68" mass="7743">MPKEENFRSETVKEIAKVLAIAARTAPKARGIDNLLISLVEGNEKMQLVEKMQEIAASGYKQINMFWY</sequence>
<protein>
    <submittedName>
        <fullName evidence="1">Uncharacterized protein</fullName>
    </submittedName>
</protein>
<accession>X1V4N6</accession>
<organism evidence="1">
    <name type="scientific">marine sediment metagenome</name>
    <dbReference type="NCBI Taxonomy" id="412755"/>
    <lineage>
        <taxon>unclassified sequences</taxon>
        <taxon>metagenomes</taxon>
        <taxon>ecological metagenomes</taxon>
    </lineage>
</organism>
<comment type="caution">
    <text evidence="1">The sequence shown here is derived from an EMBL/GenBank/DDBJ whole genome shotgun (WGS) entry which is preliminary data.</text>
</comment>
<name>X1V4N6_9ZZZZ</name>
<dbReference type="AlphaFoldDB" id="X1V4N6"/>
<proteinExistence type="predicted"/>
<reference evidence="1" key="1">
    <citation type="journal article" date="2014" name="Front. Microbiol.">
        <title>High frequency of phylogenetically diverse reductive dehalogenase-homologous genes in deep subseafloor sedimentary metagenomes.</title>
        <authorList>
            <person name="Kawai M."/>
            <person name="Futagami T."/>
            <person name="Toyoda A."/>
            <person name="Takaki Y."/>
            <person name="Nishi S."/>
            <person name="Hori S."/>
            <person name="Arai W."/>
            <person name="Tsubouchi T."/>
            <person name="Morono Y."/>
            <person name="Uchiyama I."/>
            <person name="Ito T."/>
            <person name="Fujiyama A."/>
            <person name="Inagaki F."/>
            <person name="Takami H."/>
        </authorList>
    </citation>
    <scope>NUCLEOTIDE SEQUENCE</scope>
    <source>
        <strain evidence="1">Expedition CK06-06</strain>
    </source>
</reference>
<dbReference type="EMBL" id="BARW01018488">
    <property type="protein sequence ID" value="GAI99564.1"/>
    <property type="molecule type" value="Genomic_DNA"/>
</dbReference>